<name>A0A8X6YNS3_9ARAC</name>
<reference evidence="1" key="1">
    <citation type="submission" date="2020-08" db="EMBL/GenBank/DDBJ databases">
        <title>Multicomponent nature underlies the extraordinary mechanical properties of spider dragline silk.</title>
        <authorList>
            <person name="Kono N."/>
            <person name="Nakamura H."/>
            <person name="Mori M."/>
            <person name="Yoshida Y."/>
            <person name="Ohtoshi R."/>
            <person name="Malay A.D."/>
            <person name="Moran D.A.P."/>
            <person name="Tomita M."/>
            <person name="Numata K."/>
            <person name="Arakawa K."/>
        </authorList>
    </citation>
    <scope>NUCLEOTIDE SEQUENCE</scope>
</reference>
<dbReference type="Proteomes" id="UP000886998">
    <property type="component" value="Unassembled WGS sequence"/>
</dbReference>
<dbReference type="EMBL" id="BMAV01021263">
    <property type="protein sequence ID" value="GFY75282.1"/>
    <property type="molecule type" value="Genomic_DNA"/>
</dbReference>
<protein>
    <submittedName>
        <fullName evidence="1">Uncharacterized protein</fullName>
    </submittedName>
</protein>
<accession>A0A8X6YNS3</accession>
<dbReference type="AlphaFoldDB" id="A0A8X6YNS3"/>
<gene>
    <name evidence="1" type="ORF">TNIN_20551</name>
</gene>
<keyword evidence="2" id="KW-1185">Reference proteome</keyword>
<comment type="caution">
    <text evidence="1">The sequence shown here is derived from an EMBL/GenBank/DDBJ whole genome shotgun (WGS) entry which is preliminary data.</text>
</comment>
<evidence type="ECO:0000313" key="1">
    <source>
        <dbReference type="EMBL" id="GFY75282.1"/>
    </source>
</evidence>
<sequence>MRWSCCATEKEGWNNFSAVPLRYVHWLLAKQNFLNGLSERIVSQPSMRFRNPSEGILSTKRWSNFSWSCKIFILCRASVSEQDFLKIA</sequence>
<proteinExistence type="predicted"/>
<organism evidence="1 2">
    <name type="scientific">Trichonephila inaurata madagascariensis</name>
    <dbReference type="NCBI Taxonomy" id="2747483"/>
    <lineage>
        <taxon>Eukaryota</taxon>
        <taxon>Metazoa</taxon>
        <taxon>Ecdysozoa</taxon>
        <taxon>Arthropoda</taxon>
        <taxon>Chelicerata</taxon>
        <taxon>Arachnida</taxon>
        <taxon>Araneae</taxon>
        <taxon>Araneomorphae</taxon>
        <taxon>Entelegynae</taxon>
        <taxon>Araneoidea</taxon>
        <taxon>Nephilidae</taxon>
        <taxon>Trichonephila</taxon>
        <taxon>Trichonephila inaurata</taxon>
    </lineage>
</organism>
<evidence type="ECO:0000313" key="2">
    <source>
        <dbReference type="Proteomes" id="UP000886998"/>
    </source>
</evidence>